<dbReference type="InterPro" id="IPR006620">
    <property type="entry name" value="Pro_4_hyd_alph"/>
</dbReference>
<dbReference type="InterPro" id="IPR000668">
    <property type="entry name" value="Peptidase_C1A_C"/>
</dbReference>
<dbReference type="SMART" id="SM00645">
    <property type="entry name" value="Pept_C1"/>
    <property type="match status" value="1"/>
</dbReference>
<evidence type="ECO:0000256" key="6">
    <source>
        <dbReference type="ARBA" id="ARBA00022807"/>
    </source>
</evidence>
<dbReference type="FunFam" id="2.10.25.160:FF:000002">
    <property type="entry name" value="Cysteine protease 1"/>
    <property type="match status" value="1"/>
</dbReference>
<dbReference type="InterPro" id="IPR025660">
    <property type="entry name" value="Pept_his_AS"/>
</dbReference>
<accession>A0AAF0QSU2</accession>
<dbReference type="InterPro" id="IPR037277">
    <property type="entry name" value="Granulin_sf"/>
</dbReference>
<keyword evidence="5" id="KW-0378">Hydrolase</keyword>
<dbReference type="Pfam" id="PF00396">
    <property type="entry name" value="Granulin"/>
    <property type="match status" value="1"/>
</dbReference>
<dbReference type="SMART" id="SM00702">
    <property type="entry name" value="P4Hc"/>
    <property type="match status" value="1"/>
</dbReference>
<dbReference type="GO" id="GO:0008234">
    <property type="term" value="F:cysteine-type peptidase activity"/>
    <property type="evidence" value="ECO:0007669"/>
    <property type="project" value="UniProtKB-KW"/>
</dbReference>
<dbReference type="Proteomes" id="UP001234989">
    <property type="component" value="Chromosome 4"/>
</dbReference>
<name>A0AAF0QSU2_SOLVR</name>
<keyword evidence="4" id="KW-0732">Signal</keyword>
<dbReference type="SUPFAM" id="SSF57277">
    <property type="entry name" value="Granulin repeat"/>
    <property type="match status" value="1"/>
</dbReference>
<dbReference type="FunFam" id="3.90.70.10:FF:000067">
    <property type="entry name" value="Senescence-specific cysteine protease"/>
    <property type="match status" value="1"/>
</dbReference>
<dbReference type="PROSITE" id="PS00139">
    <property type="entry name" value="THIOL_PROTEASE_CYS"/>
    <property type="match status" value="1"/>
</dbReference>
<dbReference type="Pfam" id="PF25238">
    <property type="entry name" value="OGFOD2-like"/>
    <property type="match status" value="1"/>
</dbReference>
<evidence type="ECO:0000256" key="8">
    <source>
        <dbReference type="ARBA" id="ARBA00022964"/>
    </source>
</evidence>
<dbReference type="Pfam" id="PF00112">
    <property type="entry name" value="Peptidase_C1"/>
    <property type="match status" value="1"/>
</dbReference>
<evidence type="ECO:0000256" key="13">
    <source>
        <dbReference type="SAM" id="MobiDB-lite"/>
    </source>
</evidence>
<evidence type="ECO:0000256" key="3">
    <source>
        <dbReference type="ARBA" id="ARBA00022723"/>
    </source>
</evidence>
<dbReference type="GO" id="GO:0051213">
    <property type="term" value="F:dioxygenase activity"/>
    <property type="evidence" value="ECO:0007669"/>
    <property type="project" value="UniProtKB-KW"/>
</dbReference>
<dbReference type="PRINTS" id="PR00705">
    <property type="entry name" value="PAPAIN"/>
</dbReference>
<keyword evidence="12" id="KW-0325">Glycoprotein</keyword>
<dbReference type="PROSITE" id="PS51471">
    <property type="entry name" value="FE2OG_OXY"/>
    <property type="match status" value="1"/>
</dbReference>
<dbReference type="Pfam" id="PF08246">
    <property type="entry name" value="Inhibitor_I29"/>
    <property type="match status" value="1"/>
</dbReference>
<evidence type="ECO:0000256" key="12">
    <source>
        <dbReference type="ARBA" id="ARBA00023180"/>
    </source>
</evidence>
<dbReference type="GO" id="GO:0006508">
    <property type="term" value="P:proteolysis"/>
    <property type="evidence" value="ECO:0007669"/>
    <property type="project" value="UniProtKB-KW"/>
</dbReference>
<keyword evidence="7" id="KW-0847">Vitamin C</keyword>
<feature type="compositionally biased region" description="Polar residues" evidence="13">
    <location>
        <begin position="1"/>
        <end position="18"/>
    </location>
</feature>
<dbReference type="PANTHER" id="PTHR24014">
    <property type="entry name" value="2-OXOGLUTARATE AND IRON-DEPENDENT OXYGENASE DOMAIN-CONTAINING PROTEIN 2"/>
    <property type="match status" value="1"/>
</dbReference>
<dbReference type="InterPro" id="IPR013201">
    <property type="entry name" value="Prot_inhib_I29"/>
</dbReference>
<reference evidence="15" key="1">
    <citation type="submission" date="2023-08" db="EMBL/GenBank/DDBJ databases">
        <title>A de novo genome assembly of Solanum verrucosum Schlechtendal, a Mexican diploid species geographically isolated from the other diploid A-genome species in potato relatives.</title>
        <authorList>
            <person name="Hosaka K."/>
        </authorList>
    </citation>
    <scope>NUCLEOTIDE SEQUENCE</scope>
    <source>
        <tissue evidence="15">Young leaves</tissue>
    </source>
</reference>
<dbReference type="InterPro" id="IPR000118">
    <property type="entry name" value="Granulin"/>
</dbReference>
<dbReference type="SMART" id="SM00848">
    <property type="entry name" value="Inhibitor_I29"/>
    <property type="match status" value="1"/>
</dbReference>
<evidence type="ECO:0000259" key="14">
    <source>
        <dbReference type="PROSITE" id="PS51471"/>
    </source>
</evidence>
<evidence type="ECO:0000256" key="4">
    <source>
        <dbReference type="ARBA" id="ARBA00022729"/>
    </source>
</evidence>
<evidence type="ECO:0000256" key="10">
    <source>
        <dbReference type="ARBA" id="ARBA00023004"/>
    </source>
</evidence>
<dbReference type="Gene3D" id="2.60.120.620">
    <property type="entry name" value="q2cbj1_9rhob like domain"/>
    <property type="match status" value="1"/>
</dbReference>
<keyword evidence="9" id="KW-0560">Oxidoreductase</keyword>
<keyword evidence="3" id="KW-0479">Metal-binding</keyword>
<dbReference type="SUPFAM" id="SSF54001">
    <property type="entry name" value="Cysteine proteinases"/>
    <property type="match status" value="1"/>
</dbReference>
<evidence type="ECO:0000256" key="5">
    <source>
        <dbReference type="ARBA" id="ARBA00022801"/>
    </source>
</evidence>
<dbReference type="PANTHER" id="PTHR24014:SF4">
    <property type="entry name" value="2-OXOGLUTARATE AND IRON-DEPENDENT OXYGENASE DOMAIN-CONTAINING PROTEIN 2"/>
    <property type="match status" value="1"/>
</dbReference>
<gene>
    <name evidence="15" type="ORF">MTR67_021063</name>
</gene>
<dbReference type="GO" id="GO:0005506">
    <property type="term" value="F:iron ion binding"/>
    <property type="evidence" value="ECO:0007669"/>
    <property type="project" value="InterPro"/>
</dbReference>
<dbReference type="SMART" id="SM00277">
    <property type="entry name" value="GRAN"/>
    <property type="match status" value="1"/>
</dbReference>
<keyword evidence="10" id="KW-0408">Iron</keyword>
<dbReference type="InterPro" id="IPR000169">
    <property type="entry name" value="Pept_cys_AS"/>
</dbReference>
<feature type="region of interest" description="Disordered" evidence="13">
    <location>
        <begin position="1"/>
        <end position="23"/>
    </location>
</feature>
<protein>
    <recommendedName>
        <fullName evidence="14">Fe2OG dioxygenase domain-containing protein</fullName>
    </recommendedName>
</protein>
<evidence type="ECO:0000313" key="15">
    <source>
        <dbReference type="EMBL" id="WMV27678.1"/>
    </source>
</evidence>
<keyword evidence="8" id="KW-0223">Dioxygenase</keyword>
<keyword evidence="11" id="KW-1015">Disulfide bond</keyword>
<dbReference type="InterPro" id="IPR038765">
    <property type="entry name" value="Papain-like_cys_pep_sf"/>
</dbReference>
<keyword evidence="6" id="KW-0788">Thiol protease</keyword>
<dbReference type="PROSITE" id="PS00639">
    <property type="entry name" value="THIOL_PROTEASE_HIS"/>
    <property type="match status" value="1"/>
</dbReference>
<dbReference type="InterPro" id="IPR025661">
    <property type="entry name" value="Pept_asp_AS"/>
</dbReference>
<dbReference type="CDD" id="cd02248">
    <property type="entry name" value="Peptidase_C1A"/>
    <property type="match status" value="1"/>
</dbReference>
<dbReference type="GO" id="GO:0016705">
    <property type="term" value="F:oxidoreductase activity, acting on paired donors, with incorporation or reduction of molecular oxygen"/>
    <property type="evidence" value="ECO:0007669"/>
    <property type="project" value="InterPro"/>
</dbReference>
<evidence type="ECO:0000256" key="1">
    <source>
        <dbReference type="ARBA" id="ARBA00001961"/>
    </source>
</evidence>
<dbReference type="EMBL" id="CP133615">
    <property type="protein sequence ID" value="WMV27678.1"/>
    <property type="molecule type" value="Genomic_DNA"/>
</dbReference>
<keyword evidence="2" id="KW-0645">Protease</keyword>
<keyword evidence="16" id="KW-1185">Reference proteome</keyword>
<evidence type="ECO:0000313" key="16">
    <source>
        <dbReference type="Proteomes" id="UP001234989"/>
    </source>
</evidence>
<dbReference type="AlphaFoldDB" id="A0AAF0QSU2"/>
<dbReference type="InterPro" id="IPR039417">
    <property type="entry name" value="Peptidase_C1A_papain-like"/>
</dbReference>
<organism evidence="15 16">
    <name type="scientific">Solanum verrucosum</name>
    <dbReference type="NCBI Taxonomy" id="315347"/>
    <lineage>
        <taxon>Eukaryota</taxon>
        <taxon>Viridiplantae</taxon>
        <taxon>Streptophyta</taxon>
        <taxon>Embryophyta</taxon>
        <taxon>Tracheophyta</taxon>
        <taxon>Spermatophyta</taxon>
        <taxon>Magnoliopsida</taxon>
        <taxon>eudicotyledons</taxon>
        <taxon>Gunneridae</taxon>
        <taxon>Pentapetalae</taxon>
        <taxon>asterids</taxon>
        <taxon>lamiids</taxon>
        <taxon>Solanales</taxon>
        <taxon>Solanaceae</taxon>
        <taxon>Solanoideae</taxon>
        <taxon>Solaneae</taxon>
        <taxon>Solanum</taxon>
    </lineage>
</organism>
<evidence type="ECO:0000256" key="11">
    <source>
        <dbReference type="ARBA" id="ARBA00023157"/>
    </source>
</evidence>
<dbReference type="Gene3D" id="3.90.70.10">
    <property type="entry name" value="Cysteine proteinases"/>
    <property type="match status" value="1"/>
</dbReference>
<proteinExistence type="predicted"/>
<dbReference type="PROSITE" id="PS00640">
    <property type="entry name" value="THIOL_PROTEASE_ASN"/>
    <property type="match status" value="1"/>
</dbReference>
<comment type="cofactor">
    <cofactor evidence="1">
        <name>L-ascorbate</name>
        <dbReference type="ChEBI" id="CHEBI:38290"/>
    </cofactor>
</comment>
<evidence type="ECO:0000256" key="7">
    <source>
        <dbReference type="ARBA" id="ARBA00022896"/>
    </source>
</evidence>
<sequence>MDENMGNGSRNDGSSVESTLRVEPCLEHKADNYGDLEEELEFDPLLYSSLERYLPDNLLNSSRLVKAQYMNEILLGYSPPSERHHTHKHREYRQKITSNYQPLHKVLYTMHPTDFFVPSFLKAISESTEESFRNIMSEPSPGVLTFEMLQPRFCEMMLEEVENFEKWIRETKFRIMRPNSMNKYGAVLDDFGLQTMLQNFMEDFIRPISKVLFTEVGGSTLDSHHGFVVEYGTDRDVDLGFHVDDAEVTLNVCLGKQFDGGELFFRGVRCEKHVNTKTQPEEIFDYSHVAGHAILHCGRHRHGARATTSGRRTNLILWCRSSMFREMRKYQTDFSSWCAECKREKEERIRKNVLFLKSQNGKKYSSEQERVYRFKVFEENYAYITEHNSKGNSSYTLGLNAYSDLTHHEFRNSFLGLSSSANDFIRLKGRGSGSSETGVLSDVDAPSSLDWREKGAVTNVKNQGSCGACWSFSATGAMEGINKITTGSLVSLSEQELIDCDRSYNEGCGGGLMDYAFEFVIKNGGIDTEKDYPFREREGTCNKNKLQRHVVTIDGYTDIPKNDEDKLLKAVATQPVSVGICGSARAFQSYSKGIFTGPCSTALDHAVLIVGYGSENGVDYWIIKNSWGTSWGINGYIHMQRNSGNQEGICGINKLASYPTKTSPNPPTPPAPGPSKCSMFTSCGQGETCCCGVKLLGICLSWKCCGLDSAVCCKDGRHCCPQDYPICDTSRNLCLKRMNNATIVQQPQKEAFTGKFGGLIYPF</sequence>
<evidence type="ECO:0000256" key="2">
    <source>
        <dbReference type="ARBA" id="ARBA00022670"/>
    </source>
</evidence>
<dbReference type="GO" id="GO:0031418">
    <property type="term" value="F:L-ascorbic acid binding"/>
    <property type="evidence" value="ECO:0007669"/>
    <property type="project" value="UniProtKB-KW"/>
</dbReference>
<evidence type="ECO:0000256" key="9">
    <source>
        <dbReference type="ARBA" id="ARBA00023002"/>
    </source>
</evidence>
<dbReference type="Gene3D" id="2.10.25.160">
    <property type="entry name" value="Granulin"/>
    <property type="match status" value="1"/>
</dbReference>
<feature type="domain" description="Fe2OG dioxygenase" evidence="14">
    <location>
        <begin position="222"/>
        <end position="321"/>
    </location>
</feature>
<dbReference type="InterPro" id="IPR005123">
    <property type="entry name" value="Oxoglu/Fe-dep_dioxygenase_dom"/>
</dbReference>